<dbReference type="Proteomes" id="UP000630805">
    <property type="component" value="Unassembled WGS sequence"/>
</dbReference>
<comment type="caution">
    <text evidence="1">The sequence shown here is derived from an EMBL/GenBank/DDBJ whole genome shotgun (WGS) entry which is preliminary data.</text>
</comment>
<protein>
    <submittedName>
        <fullName evidence="1">Uncharacterized protein</fullName>
    </submittedName>
</protein>
<evidence type="ECO:0000313" key="1">
    <source>
        <dbReference type="EMBL" id="NVO54289.1"/>
    </source>
</evidence>
<sequence length="52" mass="6082">MELKLYLGDAPPEINQTLIRNIIKARHWLAMIIDDKTFSRIAEEEGTSKRRV</sequence>
<name>A0ABX2PMF9_9RHOB</name>
<accession>A0ABX2PMF9</accession>
<proteinExistence type="predicted"/>
<dbReference type="RefSeq" id="WP_176861274.1">
    <property type="nucleotide sequence ID" value="NZ_JABXWT010000001.1"/>
</dbReference>
<gene>
    <name evidence="1" type="ORF">HW561_00605</name>
</gene>
<organism evidence="1 2">
    <name type="scientific">Ruegeria haliotis</name>
    <dbReference type="NCBI Taxonomy" id="2747601"/>
    <lineage>
        <taxon>Bacteria</taxon>
        <taxon>Pseudomonadati</taxon>
        <taxon>Pseudomonadota</taxon>
        <taxon>Alphaproteobacteria</taxon>
        <taxon>Rhodobacterales</taxon>
        <taxon>Roseobacteraceae</taxon>
        <taxon>Ruegeria</taxon>
    </lineage>
</organism>
<keyword evidence="2" id="KW-1185">Reference proteome</keyword>
<reference evidence="1 2" key="1">
    <citation type="submission" date="2020-06" db="EMBL/GenBank/DDBJ databases">
        <authorList>
            <person name="Cao W.R."/>
        </authorList>
    </citation>
    <scope>NUCLEOTIDE SEQUENCE [LARGE SCALE GENOMIC DNA]</scope>
    <source>
        <strain evidence="1 2">B1Z28</strain>
    </source>
</reference>
<evidence type="ECO:0000313" key="2">
    <source>
        <dbReference type="Proteomes" id="UP000630805"/>
    </source>
</evidence>
<dbReference type="EMBL" id="JABXWT010000001">
    <property type="protein sequence ID" value="NVO54289.1"/>
    <property type="molecule type" value="Genomic_DNA"/>
</dbReference>